<comment type="caution">
    <text evidence="3">The sequence shown here is derived from an EMBL/GenBank/DDBJ whole genome shotgun (WGS) entry which is preliminary data.</text>
</comment>
<evidence type="ECO:0000256" key="1">
    <source>
        <dbReference type="SAM" id="MobiDB-lite"/>
    </source>
</evidence>
<dbReference type="PANTHER" id="PTHR34400:SF4">
    <property type="entry name" value="MEMBRANE PROTEIN"/>
    <property type="match status" value="1"/>
</dbReference>
<dbReference type="EMBL" id="JAJADR010000001">
    <property type="protein sequence ID" value="MCB2407478.1"/>
    <property type="molecule type" value="Genomic_DNA"/>
</dbReference>
<dbReference type="Pfam" id="PF12902">
    <property type="entry name" value="Ferritin-like"/>
    <property type="match status" value="1"/>
</dbReference>
<accession>A0ABS8APC4</accession>
<gene>
    <name evidence="3" type="ORF">LGH74_05780</name>
</gene>
<name>A0ABS8APC4_9BACT</name>
<dbReference type="Gene3D" id="1.20.1260.10">
    <property type="match status" value="1"/>
</dbReference>
<feature type="region of interest" description="Disordered" evidence="1">
    <location>
        <begin position="265"/>
        <end position="309"/>
    </location>
</feature>
<evidence type="ECO:0000313" key="4">
    <source>
        <dbReference type="Proteomes" id="UP001165296"/>
    </source>
</evidence>
<dbReference type="InterPro" id="IPR026820">
    <property type="entry name" value="VioB/RebD_dom"/>
</dbReference>
<organism evidence="3 4">
    <name type="scientific">Hymenobacter lucidus</name>
    <dbReference type="NCBI Taxonomy" id="2880930"/>
    <lineage>
        <taxon>Bacteria</taxon>
        <taxon>Pseudomonadati</taxon>
        <taxon>Bacteroidota</taxon>
        <taxon>Cytophagia</taxon>
        <taxon>Cytophagales</taxon>
        <taxon>Hymenobacteraceae</taxon>
        <taxon>Hymenobacter</taxon>
    </lineage>
</organism>
<feature type="domain" description="Iminophenyl-pyruvate dimer synthase" evidence="2">
    <location>
        <begin position="16"/>
        <end position="320"/>
    </location>
</feature>
<dbReference type="PANTHER" id="PTHR34400">
    <property type="match status" value="1"/>
</dbReference>
<dbReference type="RefSeq" id="WP_226173279.1">
    <property type="nucleotide sequence ID" value="NZ_JAJADR010000001.1"/>
</dbReference>
<proteinExistence type="predicted"/>
<evidence type="ECO:0000259" key="2">
    <source>
        <dbReference type="Pfam" id="PF12902"/>
    </source>
</evidence>
<protein>
    <submittedName>
        <fullName evidence="3">Ferritin-like protein</fullName>
    </submittedName>
</protein>
<evidence type="ECO:0000313" key="3">
    <source>
        <dbReference type="EMBL" id="MCB2407478.1"/>
    </source>
</evidence>
<sequence length="479" mass="53277">MPNPLQLVPNDLKAAIQQAIEVELSTIPIYLYTYYSINRVPNQQDMIVSLTKRYEREGLSPAEAAKKAQDVSVQVMVHANKAGAIIMSVAVEEMLHMGLACNLKRALVGMPKLVGKSPAKYPAQLRGHVPGLSIPLRRFGLAQLDIFKQIELPAKPAKKLLTAEPEEPTQEWTSLADLYGWVSKQITSNVTPVDFTKFADCPQLEPNRDYYATNNVNTLYYDKDHKPKFVNNDVKPGNPHSGGDLIRIVDVKTALAAIDLIVEQGEGHEDEPAPQATANRPWKGHAHAEAGEQAGEDPTQAENEDDDAEKSHYKKYCELRDELAEMIGEKDGSPNAYMLDYFVKQVPDNPTTASYPADVQTMSNLINAVYTYLFMMTEACYLHDVPKQREIFNFGMHKGMIFILSTLCDQMTYTKLPGGGVAAPTFENYVFRSDSSPKAQLLELYHAMPASVNPNPNVLARMKTLPDMANVTERVLSFA</sequence>
<dbReference type="Proteomes" id="UP001165296">
    <property type="component" value="Unassembled WGS sequence"/>
</dbReference>
<reference evidence="3" key="1">
    <citation type="submission" date="2021-10" db="EMBL/GenBank/DDBJ databases">
        <authorList>
            <person name="Dean J.D."/>
            <person name="Kim M.K."/>
            <person name="Newey C.N."/>
            <person name="Stoker T.S."/>
            <person name="Thompson D.W."/>
            <person name="Grose J.H."/>
        </authorList>
    </citation>
    <scope>NUCLEOTIDE SEQUENCE</scope>
    <source>
        <strain evidence="3">BT178</strain>
    </source>
</reference>
<dbReference type="InterPro" id="IPR012347">
    <property type="entry name" value="Ferritin-like"/>
</dbReference>
<keyword evidence="4" id="KW-1185">Reference proteome</keyword>